<evidence type="ECO:0000256" key="6">
    <source>
        <dbReference type="ARBA" id="ARBA00022989"/>
    </source>
</evidence>
<dbReference type="HAMAP" id="MF_01465">
    <property type="entry name" value="SecY"/>
    <property type="match status" value="1"/>
</dbReference>
<evidence type="ECO:0000313" key="15">
    <source>
        <dbReference type="EMBL" id="GAQ81376.1"/>
    </source>
</evidence>
<keyword evidence="5" id="KW-0653">Protein transport</keyword>
<protein>
    <recommendedName>
        <fullName evidence="10">Protein translocase subunit SecY</fullName>
    </recommendedName>
    <alternativeName>
        <fullName evidence="9">CpSecY</fullName>
    </alternativeName>
</protein>
<comment type="similarity">
    <text evidence="2 12">Belongs to the SecY/SEC61-alpha family.</text>
</comment>
<dbReference type="Proteomes" id="UP000054558">
    <property type="component" value="Unassembled WGS sequence"/>
</dbReference>
<evidence type="ECO:0000256" key="11">
    <source>
        <dbReference type="ARBA" id="ARBA00055151"/>
    </source>
</evidence>
<evidence type="ECO:0000256" key="3">
    <source>
        <dbReference type="ARBA" id="ARBA00022448"/>
    </source>
</evidence>
<feature type="transmembrane region" description="Helical" evidence="14">
    <location>
        <begin position="267"/>
        <end position="286"/>
    </location>
</feature>
<keyword evidence="6 14" id="KW-1133">Transmembrane helix</keyword>
<dbReference type="AlphaFoldDB" id="A0A1Y1HXX5"/>
<keyword evidence="3" id="KW-0813">Transport</keyword>
<dbReference type="GO" id="GO:0008320">
    <property type="term" value="F:protein transmembrane transporter activity"/>
    <property type="evidence" value="ECO:0000318"/>
    <property type="project" value="GO_Central"/>
</dbReference>
<feature type="transmembrane region" description="Helical" evidence="14">
    <location>
        <begin position="358"/>
        <end position="378"/>
    </location>
</feature>
<feature type="transmembrane region" description="Helical" evidence="14">
    <location>
        <begin position="534"/>
        <end position="551"/>
    </location>
</feature>
<dbReference type="InterPro" id="IPR023201">
    <property type="entry name" value="SecY_dom_sf"/>
</dbReference>
<keyword evidence="16" id="KW-1185">Reference proteome</keyword>
<evidence type="ECO:0000256" key="13">
    <source>
        <dbReference type="SAM" id="MobiDB-lite"/>
    </source>
</evidence>
<evidence type="ECO:0000256" key="1">
    <source>
        <dbReference type="ARBA" id="ARBA00004141"/>
    </source>
</evidence>
<evidence type="ECO:0000313" key="16">
    <source>
        <dbReference type="Proteomes" id="UP000054558"/>
    </source>
</evidence>
<feature type="transmembrane region" description="Helical" evidence="14">
    <location>
        <begin position="449"/>
        <end position="467"/>
    </location>
</feature>
<evidence type="ECO:0000256" key="8">
    <source>
        <dbReference type="ARBA" id="ARBA00023136"/>
    </source>
</evidence>
<dbReference type="InterPro" id="IPR026593">
    <property type="entry name" value="SecY"/>
</dbReference>
<accession>A0A1Y1HXX5</accession>
<evidence type="ECO:0000256" key="9">
    <source>
        <dbReference type="ARBA" id="ARBA00031059"/>
    </source>
</evidence>
<evidence type="ECO:0000256" key="4">
    <source>
        <dbReference type="ARBA" id="ARBA00022692"/>
    </source>
</evidence>
<name>A0A1Y1HXX5_KLENI</name>
<dbReference type="InterPro" id="IPR002208">
    <property type="entry name" value="SecY/SEC61-alpha"/>
</dbReference>
<dbReference type="OMA" id="FAMWLGE"/>
<keyword evidence="4 14" id="KW-0812">Transmembrane</keyword>
<feature type="transmembrane region" description="Helical" evidence="14">
    <location>
        <begin position="408"/>
        <end position="429"/>
    </location>
</feature>
<evidence type="ECO:0000256" key="14">
    <source>
        <dbReference type="SAM" id="Phobius"/>
    </source>
</evidence>
<feature type="transmembrane region" description="Helical" evidence="14">
    <location>
        <begin position="504"/>
        <end position="522"/>
    </location>
</feature>
<dbReference type="GO" id="GO:0009535">
    <property type="term" value="C:chloroplast thylakoid membrane"/>
    <property type="evidence" value="ECO:0000318"/>
    <property type="project" value="GO_Central"/>
</dbReference>
<feature type="transmembrane region" description="Helical" evidence="14">
    <location>
        <begin position="298"/>
        <end position="317"/>
    </location>
</feature>
<dbReference type="InterPro" id="IPR030659">
    <property type="entry name" value="SecY_CS"/>
</dbReference>
<feature type="region of interest" description="Disordered" evidence="13">
    <location>
        <begin position="130"/>
        <end position="154"/>
    </location>
</feature>
<evidence type="ECO:0000256" key="10">
    <source>
        <dbReference type="ARBA" id="ARBA00039733"/>
    </source>
</evidence>
<dbReference type="Gene3D" id="1.10.3370.10">
    <property type="entry name" value="SecY subunit domain"/>
    <property type="match status" value="1"/>
</dbReference>
<dbReference type="PANTHER" id="PTHR10906">
    <property type="entry name" value="SECY/SEC61-ALPHA FAMILY MEMBER"/>
    <property type="match status" value="1"/>
</dbReference>
<proteinExistence type="inferred from homology"/>
<dbReference type="FunFam" id="1.10.3370.10:FF:000001">
    <property type="entry name" value="Preprotein translocase subunit SecY"/>
    <property type="match status" value="1"/>
</dbReference>
<evidence type="ECO:0000256" key="7">
    <source>
        <dbReference type="ARBA" id="ARBA00023010"/>
    </source>
</evidence>
<dbReference type="SUPFAM" id="SSF103491">
    <property type="entry name" value="Preprotein translocase SecY subunit"/>
    <property type="match status" value="1"/>
</dbReference>
<dbReference type="GO" id="GO:0005048">
    <property type="term" value="F:signal sequence binding"/>
    <property type="evidence" value="ECO:0000318"/>
    <property type="project" value="GO_Central"/>
</dbReference>
<dbReference type="EMBL" id="DF237028">
    <property type="protein sequence ID" value="GAQ81376.1"/>
    <property type="molecule type" value="Genomic_DNA"/>
</dbReference>
<keyword evidence="8 14" id="KW-0472">Membrane</keyword>
<sequence length="573" mass="60386">MVAAAAALRSSVHPWLTAPSAPASGCSSGRPALGRASKSACSSWIKDGAARWRSQALGTAMGRHRSRSMVRVSMVATPWPGLGRRRHNEDWLFDPLGLGPAGRPAFERDVAGHSEEDGLLAPLLRLVGGRGPNRPAPEGASPRTGAPRGGKGPEDTSIGFEDFFKGKLPGKLLELLLLLALSRVGVYLPLPGVDVAAFAGSIDQEGVLGLINTLSGGGIARVGVFSLGIVPYINAQIIIQLATTVFPKLGDLQKKEGEAGRKKIQNYTRYAALGLALAQAVSQVLFLKPYAYQFDSGFFGASVLVLTAGAMIEVFIADCLGELKLGSGTSLLIFTNIVSYLPASIGRTAADAAKTANWGGLAAILATFVLLIGGIIYVQEAERRIPINYASQYRAGRLSTKSYLPFKVNATGVMPVIFASSLLVAPSSLARFTDAEFLKTLAVALYPGGPLYLPTNVALIGFFNYFYTFVQMDPTEVGDNLKKAGASIPNTRPGKATAAFIETVLTRMSILGSVFLGVLAVAPEVAENTTHLTAFRGFAGTSVLILVGVATDSARKIQAELVSQKYLTSEPDT</sequence>
<dbReference type="GO" id="GO:0006616">
    <property type="term" value="P:SRP-dependent cotranslational protein targeting to membrane, translocation"/>
    <property type="evidence" value="ECO:0000318"/>
    <property type="project" value="GO_Central"/>
</dbReference>
<keyword evidence="7" id="KW-0811">Translocation</keyword>
<dbReference type="Pfam" id="PF00344">
    <property type="entry name" value="SecY"/>
    <property type="match status" value="1"/>
</dbReference>
<feature type="transmembrane region" description="Helical" evidence="14">
    <location>
        <begin position="329"/>
        <end position="346"/>
    </location>
</feature>
<evidence type="ECO:0000256" key="2">
    <source>
        <dbReference type="ARBA" id="ARBA00005751"/>
    </source>
</evidence>
<dbReference type="NCBIfam" id="TIGR00967">
    <property type="entry name" value="3a0501s007"/>
    <property type="match status" value="1"/>
</dbReference>
<dbReference type="STRING" id="105231.A0A1Y1HXX5"/>
<gene>
    <name evidence="15" type="ORF">KFL_000790010</name>
</gene>
<reference evidence="15 16" key="1">
    <citation type="journal article" date="2014" name="Nat. Commun.">
        <title>Klebsormidium flaccidum genome reveals primary factors for plant terrestrial adaptation.</title>
        <authorList>
            <person name="Hori K."/>
            <person name="Maruyama F."/>
            <person name="Fujisawa T."/>
            <person name="Togashi T."/>
            <person name="Yamamoto N."/>
            <person name="Seo M."/>
            <person name="Sato S."/>
            <person name="Yamada T."/>
            <person name="Mori H."/>
            <person name="Tajima N."/>
            <person name="Moriyama T."/>
            <person name="Ikeuchi M."/>
            <person name="Watanabe M."/>
            <person name="Wada H."/>
            <person name="Kobayashi K."/>
            <person name="Saito M."/>
            <person name="Masuda T."/>
            <person name="Sasaki-Sekimoto Y."/>
            <person name="Mashiguchi K."/>
            <person name="Awai K."/>
            <person name="Shimojima M."/>
            <person name="Masuda S."/>
            <person name="Iwai M."/>
            <person name="Nobusawa T."/>
            <person name="Narise T."/>
            <person name="Kondo S."/>
            <person name="Saito H."/>
            <person name="Sato R."/>
            <person name="Murakawa M."/>
            <person name="Ihara Y."/>
            <person name="Oshima-Yamada Y."/>
            <person name="Ohtaka K."/>
            <person name="Satoh M."/>
            <person name="Sonobe K."/>
            <person name="Ishii M."/>
            <person name="Ohtani R."/>
            <person name="Kanamori-Sato M."/>
            <person name="Honoki R."/>
            <person name="Miyazaki D."/>
            <person name="Mochizuki H."/>
            <person name="Umetsu J."/>
            <person name="Higashi K."/>
            <person name="Shibata D."/>
            <person name="Kamiya Y."/>
            <person name="Sato N."/>
            <person name="Nakamura Y."/>
            <person name="Tabata S."/>
            <person name="Ida S."/>
            <person name="Kurokawa K."/>
            <person name="Ohta H."/>
        </authorList>
    </citation>
    <scope>NUCLEOTIDE SEQUENCE [LARGE SCALE GENOMIC DNA]</scope>
    <source>
        <strain evidence="15 16">NIES-2285</strain>
    </source>
</reference>
<dbReference type="PRINTS" id="PR00303">
    <property type="entry name" value="SECYTRNLCASE"/>
</dbReference>
<evidence type="ECO:0000256" key="12">
    <source>
        <dbReference type="RuleBase" id="RU004349"/>
    </source>
</evidence>
<organism evidence="15 16">
    <name type="scientific">Klebsormidium nitens</name>
    <name type="common">Green alga</name>
    <name type="synonym">Ulothrix nitens</name>
    <dbReference type="NCBI Taxonomy" id="105231"/>
    <lineage>
        <taxon>Eukaryota</taxon>
        <taxon>Viridiplantae</taxon>
        <taxon>Streptophyta</taxon>
        <taxon>Klebsormidiophyceae</taxon>
        <taxon>Klebsormidiales</taxon>
        <taxon>Klebsormidiaceae</taxon>
        <taxon>Klebsormidium</taxon>
    </lineage>
</organism>
<dbReference type="OrthoDB" id="361383at2759"/>
<comment type="subcellular location">
    <subcellularLocation>
        <location evidence="1">Membrane</location>
        <topology evidence="1">Multi-pass membrane protein</topology>
    </subcellularLocation>
</comment>
<evidence type="ECO:0000256" key="5">
    <source>
        <dbReference type="ARBA" id="ARBA00022927"/>
    </source>
</evidence>
<comment type="function">
    <text evidence="11">The central subunit of the protein translocation channel SecYE. Consists of two halves formed by TMs 1-5 and 6-10. These two domains form a lateral gate at the front which open onto the bilayer between TMs 2 and 7, and are clamped together by SecE at the back. The channel is closed by both a pore ring composed of hydrophobic SecY resides and a short helix (helix 2A) on the extracellular side of the membrane which forms a plug.</text>
</comment>
<dbReference type="PROSITE" id="PS00755">
    <property type="entry name" value="SECY_1"/>
    <property type="match status" value="1"/>
</dbReference>